<accession>A0A497JGN8</accession>
<dbReference type="GO" id="GO:0003735">
    <property type="term" value="F:structural constituent of ribosome"/>
    <property type="evidence" value="ECO:0007669"/>
    <property type="project" value="InterPro"/>
</dbReference>
<organism evidence="7 8">
    <name type="scientific">Candidatus Iainarchaeum sp</name>
    <dbReference type="NCBI Taxonomy" id="3101447"/>
    <lineage>
        <taxon>Archaea</taxon>
        <taxon>Candidatus Iainarchaeota</taxon>
        <taxon>Candidatus Iainarchaeia</taxon>
        <taxon>Candidatus Iainarchaeales</taxon>
        <taxon>Candidatus Iainarchaeaceae</taxon>
        <taxon>Candidatus Iainarchaeum</taxon>
    </lineage>
</organism>
<reference evidence="7 8" key="1">
    <citation type="submission" date="2018-06" db="EMBL/GenBank/DDBJ databases">
        <title>Extensive metabolic versatility and redundancy in microbially diverse, dynamic hydrothermal sediments.</title>
        <authorList>
            <person name="Dombrowski N."/>
            <person name="Teske A."/>
            <person name="Baker B.J."/>
        </authorList>
    </citation>
    <scope>NUCLEOTIDE SEQUENCE [LARGE SCALE GENOMIC DNA]</scope>
    <source>
        <strain evidence="7">B9_G13</strain>
    </source>
</reference>
<evidence type="ECO:0000256" key="6">
    <source>
        <dbReference type="SAM" id="MobiDB-lite"/>
    </source>
</evidence>
<evidence type="ECO:0000256" key="1">
    <source>
        <dbReference type="ARBA" id="ARBA00010808"/>
    </source>
</evidence>
<dbReference type="Gene3D" id="3.10.440.10">
    <property type="match status" value="1"/>
</dbReference>
<evidence type="ECO:0000256" key="2">
    <source>
        <dbReference type="ARBA" id="ARBA00022980"/>
    </source>
</evidence>
<dbReference type="SMART" id="SM01380">
    <property type="entry name" value="Ribosomal_L31e"/>
    <property type="match status" value="1"/>
</dbReference>
<dbReference type="GO" id="GO:0005840">
    <property type="term" value="C:ribosome"/>
    <property type="evidence" value="ECO:0007669"/>
    <property type="project" value="UniProtKB-KW"/>
</dbReference>
<dbReference type="SUPFAM" id="SSF54575">
    <property type="entry name" value="Ribosomal protein L31e"/>
    <property type="match status" value="1"/>
</dbReference>
<evidence type="ECO:0000256" key="4">
    <source>
        <dbReference type="ARBA" id="ARBA00035230"/>
    </source>
</evidence>
<evidence type="ECO:0000256" key="5">
    <source>
        <dbReference type="ARBA" id="ARBA00035378"/>
    </source>
</evidence>
<keyword evidence="2" id="KW-0689">Ribosomal protein</keyword>
<dbReference type="Pfam" id="PF01198">
    <property type="entry name" value="Ribosomal_L31e"/>
    <property type="match status" value="1"/>
</dbReference>
<evidence type="ECO:0000313" key="7">
    <source>
        <dbReference type="EMBL" id="RLG70244.1"/>
    </source>
</evidence>
<comment type="caution">
    <text evidence="7">The sequence shown here is derived from an EMBL/GenBank/DDBJ whole genome shotgun (WGS) entry which is preliminary data.</text>
</comment>
<sequence length="152" mass="18421">MEKLINFSFRKLYRQPRTKRAKRAINHLRRTLAKRFHVSEENVWISPKINELIWEKGFSKVPRVMPIKIIQEETRIKVLLQGEELTKPKEKEAKKKKEEKKQAEEHAKEEKEKPKEEKKEKQKEEEQKKKLQEKKEIERAAEKAAIKRKLDK</sequence>
<protein>
    <recommendedName>
        <fullName evidence="4">Large ribosomal subunit protein eL31</fullName>
    </recommendedName>
    <alternativeName>
        <fullName evidence="5">50S ribosomal protein L31e</fullName>
    </alternativeName>
</protein>
<dbReference type="AlphaFoldDB" id="A0A497JGN8"/>
<proteinExistence type="inferred from homology"/>
<evidence type="ECO:0000256" key="3">
    <source>
        <dbReference type="ARBA" id="ARBA00023274"/>
    </source>
</evidence>
<evidence type="ECO:0000313" key="8">
    <source>
        <dbReference type="Proteomes" id="UP000277633"/>
    </source>
</evidence>
<dbReference type="GO" id="GO:0006412">
    <property type="term" value="P:translation"/>
    <property type="evidence" value="ECO:0007669"/>
    <property type="project" value="InterPro"/>
</dbReference>
<gene>
    <name evidence="7" type="ORF">DRO07_00650</name>
</gene>
<dbReference type="NCBIfam" id="NF002258">
    <property type="entry name" value="PRK01192.1-1"/>
    <property type="match status" value="1"/>
</dbReference>
<dbReference type="EMBL" id="QMWO01000013">
    <property type="protein sequence ID" value="RLG70244.1"/>
    <property type="molecule type" value="Genomic_DNA"/>
</dbReference>
<feature type="region of interest" description="Disordered" evidence="6">
    <location>
        <begin position="85"/>
        <end position="137"/>
    </location>
</feature>
<dbReference type="InterPro" id="IPR023621">
    <property type="entry name" value="Ribosomal_eL31_dom_sf"/>
</dbReference>
<dbReference type="InterPro" id="IPR000054">
    <property type="entry name" value="Ribosomal_eL31"/>
</dbReference>
<comment type="similarity">
    <text evidence="1">Belongs to the eukaryotic ribosomal protein eL31 family.</text>
</comment>
<dbReference type="Proteomes" id="UP000277633">
    <property type="component" value="Unassembled WGS sequence"/>
</dbReference>
<dbReference type="InterPro" id="IPR020052">
    <property type="entry name" value="Ribosomal_eL31_CS"/>
</dbReference>
<dbReference type="GO" id="GO:1990904">
    <property type="term" value="C:ribonucleoprotein complex"/>
    <property type="evidence" value="ECO:0007669"/>
    <property type="project" value="UniProtKB-KW"/>
</dbReference>
<keyword evidence="3" id="KW-0687">Ribonucleoprotein</keyword>
<name>A0A497JGN8_9ARCH</name>
<dbReference type="PROSITE" id="PS01144">
    <property type="entry name" value="RIBOSOMAL_L31E"/>
    <property type="match status" value="1"/>
</dbReference>